<accession>A0ABD1PZ60</accession>
<feature type="domain" description="DUF7054" evidence="1">
    <location>
        <begin position="51"/>
        <end position="100"/>
    </location>
</feature>
<sequence>MRFLQHEENGDGEGVVAEMLSRPRTVPELLVKKKTDVMSSTELGVAHGRLKLTKLLLHVTIQRSLGAVYVLMSPDATVDDLITVALRQYTKEGRRPIISTARFI</sequence>
<evidence type="ECO:0000313" key="3">
    <source>
        <dbReference type="Proteomes" id="UP001604277"/>
    </source>
</evidence>
<proteinExistence type="predicted"/>
<organism evidence="2 3">
    <name type="scientific">Forsythia ovata</name>
    <dbReference type="NCBI Taxonomy" id="205694"/>
    <lineage>
        <taxon>Eukaryota</taxon>
        <taxon>Viridiplantae</taxon>
        <taxon>Streptophyta</taxon>
        <taxon>Embryophyta</taxon>
        <taxon>Tracheophyta</taxon>
        <taxon>Spermatophyta</taxon>
        <taxon>Magnoliopsida</taxon>
        <taxon>eudicotyledons</taxon>
        <taxon>Gunneridae</taxon>
        <taxon>Pentapetalae</taxon>
        <taxon>asterids</taxon>
        <taxon>lamiids</taxon>
        <taxon>Lamiales</taxon>
        <taxon>Oleaceae</taxon>
        <taxon>Forsythieae</taxon>
        <taxon>Forsythia</taxon>
    </lineage>
</organism>
<evidence type="ECO:0000313" key="2">
    <source>
        <dbReference type="EMBL" id="KAL2469219.1"/>
    </source>
</evidence>
<gene>
    <name evidence="2" type="ORF">Fot_50795</name>
</gene>
<reference evidence="3" key="1">
    <citation type="submission" date="2024-07" db="EMBL/GenBank/DDBJ databases">
        <title>Two chromosome-level genome assemblies of Korean endemic species Abeliophyllum distichum and Forsythia ovata (Oleaceae).</title>
        <authorList>
            <person name="Jang H."/>
        </authorList>
    </citation>
    <scope>NUCLEOTIDE SEQUENCE [LARGE SCALE GENOMIC DNA]</scope>
</reference>
<dbReference type="AlphaFoldDB" id="A0ABD1PZ60"/>
<keyword evidence="3" id="KW-1185">Reference proteome</keyword>
<name>A0ABD1PZ60_9LAMI</name>
<dbReference type="Proteomes" id="UP001604277">
    <property type="component" value="Unassembled WGS sequence"/>
</dbReference>
<dbReference type="PANTHER" id="PTHR33270">
    <property type="entry name" value="BNAC05G50380D PROTEIN"/>
    <property type="match status" value="1"/>
</dbReference>
<dbReference type="EMBL" id="JBFOLJ010000016">
    <property type="protein sequence ID" value="KAL2469219.1"/>
    <property type="molecule type" value="Genomic_DNA"/>
</dbReference>
<evidence type="ECO:0000259" key="1">
    <source>
        <dbReference type="Pfam" id="PF23156"/>
    </source>
</evidence>
<comment type="caution">
    <text evidence="2">The sequence shown here is derived from an EMBL/GenBank/DDBJ whole genome shotgun (WGS) entry which is preliminary data.</text>
</comment>
<dbReference type="InterPro" id="IPR040358">
    <property type="entry name" value="At4g22758-like"/>
</dbReference>
<protein>
    <recommendedName>
        <fullName evidence="1">DUF7054 domain-containing protein</fullName>
    </recommendedName>
</protein>
<dbReference type="Pfam" id="PF23156">
    <property type="entry name" value="DUF7054"/>
    <property type="match status" value="1"/>
</dbReference>
<dbReference type="PANTHER" id="PTHR33270:SF24">
    <property type="entry name" value="EXPRESSED PROTEIN"/>
    <property type="match status" value="1"/>
</dbReference>
<dbReference type="InterPro" id="IPR055482">
    <property type="entry name" value="DUF7054"/>
</dbReference>